<organism evidence="1 2">
    <name type="scientific">Gossypium arboreum</name>
    <name type="common">Tree cotton</name>
    <name type="synonym">Gossypium nanking</name>
    <dbReference type="NCBI Taxonomy" id="29729"/>
    <lineage>
        <taxon>Eukaryota</taxon>
        <taxon>Viridiplantae</taxon>
        <taxon>Streptophyta</taxon>
        <taxon>Embryophyta</taxon>
        <taxon>Tracheophyta</taxon>
        <taxon>Spermatophyta</taxon>
        <taxon>Magnoliopsida</taxon>
        <taxon>eudicotyledons</taxon>
        <taxon>Gunneridae</taxon>
        <taxon>Pentapetalae</taxon>
        <taxon>rosids</taxon>
        <taxon>malvids</taxon>
        <taxon>Malvales</taxon>
        <taxon>Malvaceae</taxon>
        <taxon>Malvoideae</taxon>
        <taxon>Gossypium</taxon>
    </lineage>
</organism>
<protein>
    <submittedName>
        <fullName evidence="1">Uncharacterized protein</fullName>
    </submittedName>
</protein>
<sequence length="142" mass="15964">MVLVSWDLVCQPKAHGGLGIRSLRDHNTSFMMKLGFNIVFNSSALSVCLNTDGSVRLEDALTELEGFCVIKMWGELLASTVITNGNPKRLVKWSIAGIVEAMSTMEINETHVENKLYCLVYKEQFELETKVHNSPCDHMYHS</sequence>
<proteinExistence type="predicted"/>
<dbReference type="Proteomes" id="UP001358586">
    <property type="component" value="Chromosome 6"/>
</dbReference>
<gene>
    <name evidence="1" type="ORF">PVK06_020672</name>
</gene>
<comment type="caution">
    <text evidence="1">The sequence shown here is derived from an EMBL/GenBank/DDBJ whole genome shotgun (WGS) entry which is preliminary data.</text>
</comment>
<reference evidence="1 2" key="1">
    <citation type="submission" date="2023-03" db="EMBL/GenBank/DDBJ databases">
        <title>WGS of Gossypium arboreum.</title>
        <authorList>
            <person name="Yu D."/>
        </authorList>
    </citation>
    <scope>NUCLEOTIDE SEQUENCE [LARGE SCALE GENOMIC DNA]</scope>
    <source>
        <tissue evidence="1">Leaf</tissue>
    </source>
</reference>
<keyword evidence="2" id="KW-1185">Reference proteome</keyword>
<dbReference type="EMBL" id="JARKNE010000006">
    <property type="protein sequence ID" value="KAK5825806.1"/>
    <property type="molecule type" value="Genomic_DNA"/>
</dbReference>
<evidence type="ECO:0000313" key="1">
    <source>
        <dbReference type="EMBL" id="KAK5825806.1"/>
    </source>
</evidence>
<name>A0ABR0PND5_GOSAR</name>
<accession>A0ABR0PND5</accession>
<evidence type="ECO:0000313" key="2">
    <source>
        <dbReference type="Proteomes" id="UP001358586"/>
    </source>
</evidence>